<keyword evidence="7" id="KW-0408">Iron</keyword>
<evidence type="ECO:0000313" key="11">
    <source>
        <dbReference type="EMBL" id="KAA9158429.1"/>
    </source>
</evidence>
<evidence type="ECO:0000256" key="4">
    <source>
        <dbReference type="ARBA" id="ARBA00022723"/>
    </source>
</evidence>
<evidence type="ECO:0000256" key="8">
    <source>
        <dbReference type="ARBA" id="ARBA00023014"/>
    </source>
</evidence>
<proteinExistence type="inferred from homology"/>
<keyword evidence="8" id="KW-0411">Iron-sulfur</keyword>
<accession>A0A5N0UYJ6</accession>
<keyword evidence="9" id="KW-0234">DNA repair</keyword>
<dbReference type="SMART" id="SM00986">
    <property type="entry name" value="UDG"/>
    <property type="match status" value="1"/>
</dbReference>
<dbReference type="Proteomes" id="UP000319769">
    <property type="component" value="Unassembled WGS sequence"/>
</dbReference>
<evidence type="ECO:0000259" key="10">
    <source>
        <dbReference type="SMART" id="SM00986"/>
    </source>
</evidence>
<comment type="caution">
    <text evidence="11">The sequence shown here is derived from an EMBL/GenBank/DDBJ whole genome shotgun (WGS) entry which is preliminary data.</text>
</comment>
<comment type="similarity">
    <text evidence="1">Belongs to the uracil-DNA glycosylase (UDG) superfamily. Type 4 (UDGa) family.</text>
</comment>
<feature type="domain" description="Uracil-DNA glycosylase-like" evidence="10">
    <location>
        <begin position="43"/>
        <end position="207"/>
    </location>
</feature>
<dbReference type="GO" id="GO:0046872">
    <property type="term" value="F:metal ion binding"/>
    <property type="evidence" value="ECO:0007669"/>
    <property type="project" value="UniProtKB-KW"/>
</dbReference>
<dbReference type="InterPro" id="IPR051536">
    <property type="entry name" value="UDG_Type-4/5"/>
</dbReference>
<keyword evidence="4" id="KW-0479">Metal-binding</keyword>
<evidence type="ECO:0000256" key="1">
    <source>
        <dbReference type="ARBA" id="ARBA00006521"/>
    </source>
</evidence>
<dbReference type="EMBL" id="VMNW02000035">
    <property type="protein sequence ID" value="KAA9158429.1"/>
    <property type="molecule type" value="Genomic_DNA"/>
</dbReference>
<dbReference type="CDD" id="cd10030">
    <property type="entry name" value="UDG-F4_TTUDGA_SPO1dp_like"/>
    <property type="match status" value="1"/>
</dbReference>
<dbReference type="AlphaFoldDB" id="A0A5N0UYJ6"/>
<dbReference type="Gene3D" id="3.40.470.10">
    <property type="entry name" value="Uracil-DNA glycosylase-like domain"/>
    <property type="match status" value="1"/>
</dbReference>
<evidence type="ECO:0000313" key="12">
    <source>
        <dbReference type="Proteomes" id="UP000319769"/>
    </source>
</evidence>
<keyword evidence="12" id="KW-1185">Reference proteome</keyword>
<dbReference type="InterPro" id="IPR005122">
    <property type="entry name" value="Uracil-DNA_glycosylase-like"/>
</dbReference>
<evidence type="ECO:0000256" key="9">
    <source>
        <dbReference type="ARBA" id="ARBA00023204"/>
    </source>
</evidence>
<sequence>MTTTERRDASRFVPAGKELARLREASRSCRGCGLYEDATQTVFGAGPENARIVLLGEQPGDKEDRAGEPFVGPAGKLLDRALAEAGIDRSEVYVTNAVKHFKFTRAEGGKQRIHKKPSRTEVVACRPWLLAEFGALQPEVVVLLGATAAQAVMGTSFKVTESRGELLSAPEDLGGHPAHALATVHPSAVLRAPDRDSAYSALVDDLRAVPG</sequence>
<gene>
    <name evidence="11" type="ORF">FPZ12_022840</name>
</gene>
<evidence type="ECO:0000256" key="2">
    <source>
        <dbReference type="ARBA" id="ARBA00019403"/>
    </source>
</evidence>
<dbReference type="GO" id="GO:0097506">
    <property type="term" value="F:deaminated base DNA N-glycosylase activity"/>
    <property type="evidence" value="ECO:0007669"/>
    <property type="project" value="UniProtKB-ARBA"/>
</dbReference>
<dbReference type="PANTHER" id="PTHR33693">
    <property type="entry name" value="TYPE-5 URACIL-DNA GLYCOSYLASE"/>
    <property type="match status" value="1"/>
</dbReference>
<evidence type="ECO:0000256" key="5">
    <source>
        <dbReference type="ARBA" id="ARBA00022763"/>
    </source>
</evidence>
<dbReference type="SMART" id="SM00987">
    <property type="entry name" value="UreE_C"/>
    <property type="match status" value="1"/>
</dbReference>
<dbReference type="InterPro" id="IPR036895">
    <property type="entry name" value="Uracil-DNA_glycosylase-like_sf"/>
</dbReference>
<dbReference type="NCBIfam" id="TIGR03914">
    <property type="entry name" value="UDG_fam_dom"/>
    <property type="match status" value="1"/>
</dbReference>
<reference evidence="11" key="1">
    <citation type="submission" date="2019-09" db="EMBL/GenBank/DDBJ databases">
        <authorList>
            <person name="Teo W.F.A."/>
            <person name="Duangmal K."/>
        </authorList>
    </citation>
    <scope>NUCLEOTIDE SEQUENCE [LARGE SCALE GENOMIC DNA]</scope>
    <source>
        <strain evidence="11">K81G1</strain>
    </source>
</reference>
<keyword evidence="5" id="KW-0227">DNA damage</keyword>
<evidence type="ECO:0000256" key="7">
    <source>
        <dbReference type="ARBA" id="ARBA00023004"/>
    </source>
</evidence>
<dbReference type="OrthoDB" id="5290748at2"/>
<evidence type="ECO:0000256" key="6">
    <source>
        <dbReference type="ARBA" id="ARBA00022801"/>
    </source>
</evidence>
<dbReference type="NCBIfam" id="TIGR00758">
    <property type="entry name" value="UDG_fam4"/>
    <property type="match status" value="1"/>
</dbReference>
<dbReference type="GO" id="GO:0051539">
    <property type="term" value="F:4 iron, 4 sulfur cluster binding"/>
    <property type="evidence" value="ECO:0007669"/>
    <property type="project" value="UniProtKB-KW"/>
</dbReference>
<keyword evidence="3" id="KW-0004">4Fe-4S</keyword>
<organism evidence="11 12">
    <name type="scientific">Amycolatopsis acidicola</name>
    <dbReference type="NCBI Taxonomy" id="2596893"/>
    <lineage>
        <taxon>Bacteria</taxon>
        <taxon>Bacillati</taxon>
        <taxon>Actinomycetota</taxon>
        <taxon>Actinomycetes</taxon>
        <taxon>Pseudonocardiales</taxon>
        <taxon>Pseudonocardiaceae</taxon>
        <taxon>Amycolatopsis</taxon>
    </lineage>
</organism>
<dbReference type="InterPro" id="IPR005273">
    <property type="entry name" value="Ura-DNA_glyco_family4"/>
</dbReference>
<dbReference type="GO" id="GO:0006281">
    <property type="term" value="P:DNA repair"/>
    <property type="evidence" value="ECO:0007669"/>
    <property type="project" value="UniProtKB-KW"/>
</dbReference>
<evidence type="ECO:0000256" key="3">
    <source>
        <dbReference type="ARBA" id="ARBA00022485"/>
    </source>
</evidence>
<dbReference type="SUPFAM" id="SSF52141">
    <property type="entry name" value="Uracil-DNA glycosylase-like"/>
    <property type="match status" value="1"/>
</dbReference>
<dbReference type="PANTHER" id="PTHR33693:SF9">
    <property type="entry name" value="TYPE-4 URACIL-DNA GLYCOSYLASE"/>
    <property type="match status" value="1"/>
</dbReference>
<dbReference type="RefSeq" id="WP_144754989.1">
    <property type="nucleotide sequence ID" value="NZ_VMNW02000035.1"/>
</dbReference>
<protein>
    <recommendedName>
        <fullName evidence="2">Type-4 uracil-DNA glycosylase</fullName>
    </recommendedName>
</protein>
<name>A0A5N0UYJ6_9PSEU</name>
<keyword evidence="6" id="KW-0378">Hydrolase</keyword>
<dbReference type="Pfam" id="PF03167">
    <property type="entry name" value="UDG"/>
    <property type="match status" value="1"/>
</dbReference>